<organism evidence="2 3">
    <name type="scientific">Gymnopilus dilepis</name>
    <dbReference type="NCBI Taxonomy" id="231916"/>
    <lineage>
        <taxon>Eukaryota</taxon>
        <taxon>Fungi</taxon>
        <taxon>Dikarya</taxon>
        <taxon>Basidiomycota</taxon>
        <taxon>Agaricomycotina</taxon>
        <taxon>Agaricomycetes</taxon>
        <taxon>Agaricomycetidae</taxon>
        <taxon>Agaricales</taxon>
        <taxon>Agaricineae</taxon>
        <taxon>Hymenogastraceae</taxon>
        <taxon>Gymnopilus</taxon>
    </lineage>
</organism>
<proteinExistence type="predicted"/>
<name>A0A409W7T1_9AGAR</name>
<dbReference type="InParanoid" id="A0A409W7T1"/>
<feature type="compositionally biased region" description="Low complexity" evidence="1">
    <location>
        <begin position="1"/>
        <end position="15"/>
    </location>
</feature>
<feature type="compositionally biased region" description="Polar residues" evidence="1">
    <location>
        <begin position="38"/>
        <end position="59"/>
    </location>
</feature>
<protein>
    <submittedName>
        <fullName evidence="2">Uncharacterized protein</fullName>
    </submittedName>
</protein>
<dbReference type="Proteomes" id="UP000284706">
    <property type="component" value="Unassembled WGS sequence"/>
</dbReference>
<sequence length="565" mass="61140">MPSSTSRSSTKSQSRPPFIPGTPFLSESPAWVERSPTVVYSSHVQTGPQQPESRYSSELKSPMPPPPANLYQGTPTALNVDPGIPFLATAGPSDAGDSEQGSVKDEEPQSGRFVGGFVTGIKKAVRNSLRRSRPPQSPPQSQPPPQTIYAQPPEFRDSGYAPSVPQGPAFPMPPTGVLSPVADYQELSPTLSGRTHSSRYSASPRSETLVGHQSPKSTYGKDEKFTVIQPIPPPPRPQIAAAESIMSPVSADPEFGSDYAQMNPPTPPPSDTSFNTYLSRLSQIVKNINELPWVAKERVTTDYYPERSRRKDEPKRHPAISWRSEAYYQHEHRPSGVPASHHDANMSEASGSMTHLITPHRRSHPIMDLDAEFDPTPRPTPLPANPPSIPPSMPTTPAHGFVPPLPAEPPVPASYQVPPDLSRGFDPATLPSNSMLFWGEAPQPNGPLPENPPPPATWGYASAGQTPKVNYGVFATPKSATSRRSRRSERSQNAAQPAGYAPPLASSGRSEWEAYPHERTGYVPYEFAENYYGSQYGPGVHAARPPVAPPPISAPSSTTSLRQPP</sequence>
<gene>
    <name evidence="2" type="ORF">CVT26_007822</name>
</gene>
<feature type="compositionally biased region" description="Polar residues" evidence="1">
    <location>
        <begin position="187"/>
        <end position="206"/>
    </location>
</feature>
<reference evidence="2 3" key="1">
    <citation type="journal article" date="2018" name="Evol. Lett.">
        <title>Horizontal gene cluster transfer increased hallucinogenic mushroom diversity.</title>
        <authorList>
            <person name="Reynolds H.T."/>
            <person name="Vijayakumar V."/>
            <person name="Gluck-Thaler E."/>
            <person name="Korotkin H.B."/>
            <person name="Matheny P.B."/>
            <person name="Slot J.C."/>
        </authorList>
    </citation>
    <scope>NUCLEOTIDE SEQUENCE [LARGE SCALE GENOMIC DNA]</scope>
    <source>
        <strain evidence="2 3">SRW20</strain>
    </source>
</reference>
<feature type="region of interest" description="Disordered" evidence="1">
    <location>
        <begin position="534"/>
        <end position="565"/>
    </location>
</feature>
<comment type="caution">
    <text evidence="2">The sequence shown here is derived from an EMBL/GenBank/DDBJ whole genome shotgun (WGS) entry which is preliminary data.</text>
</comment>
<feature type="region of interest" description="Disordered" evidence="1">
    <location>
        <begin position="440"/>
        <end position="512"/>
    </location>
</feature>
<evidence type="ECO:0000313" key="2">
    <source>
        <dbReference type="EMBL" id="PPQ74572.1"/>
    </source>
</evidence>
<feature type="compositionally biased region" description="Pro residues" evidence="1">
    <location>
        <begin position="135"/>
        <end position="146"/>
    </location>
</feature>
<evidence type="ECO:0000256" key="1">
    <source>
        <dbReference type="SAM" id="MobiDB-lite"/>
    </source>
</evidence>
<evidence type="ECO:0000313" key="3">
    <source>
        <dbReference type="Proteomes" id="UP000284706"/>
    </source>
</evidence>
<dbReference type="OrthoDB" id="3244156at2759"/>
<feature type="compositionally biased region" description="Low complexity" evidence="1">
    <location>
        <begin position="554"/>
        <end position="565"/>
    </location>
</feature>
<feature type="region of interest" description="Disordered" evidence="1">
    <location>
        <begin position="1"/>
        <end position="275"/>
    </location>
</feature>
<accession>A0A409W7T1</accession>
<keyword evidence="3" id="KW-1185">Reference proteome</keyword>
<feature type="compositionally biased region" description="Pro residues" evidence="1">
    <location>
        <begin position="444"/>
        <end position="456"/>
    </location>
</feature>
<dbReference type="STRING" id="231916.A0A409W7T1"/>
<feature type="compositionally biased region" description="Basic residues" evidence="1">
    <location>
        <begin position="123"/>
        <end position="133"/>
    </location>
</feature>
<dbReference type="EMBL" id="NHYE01005331">
    <property type="protein sequence ID" value="PPQ74572.1"/>
    <property type="molecule type" value="Genomic_DNA"/>
</dbReference>
<dbReference type="AlphaFoldDB" id="A0A409W7T1"/>